<comment type="caution">
    <text evidence="7">The sequence shown here is derived from an EMBL/GenBank/DDBJ whole genome shotgun (WGS) entry which is preliminary data.</text>
</comment>
<evidence type="ECO:0000259" key="5">
    <source>
        <dbReference type="PROSITE" id="PS50042"/>
    </source>
</evidence>
<dbReference type="InterPro" id="IPR018488">
    <property type="entry name" value="cNMP-bd_CS"/>
</dbReference>
<dbReference type="InterPro" id="IPR014710">
    <property type="entry name" value="RmlC-like_jellyroll"/>
</dbReference>
<dbReference type="InterPro" id="IPR000160">
    <property type="entry name" value="GGDEF_dom"/>
</dbReference>
<dbReference type="PROSITE" id="PS00889">
    <property type="entry name" value="CNMP_BINDING_2"/>
    <property type="match status" value="1"/>
</dbReference>
<accession>A0ABP9KZ09</accession>
<dbReference type="InterPro" id="IPR018490">
    <property type="entry name" value="cNMP-bd_dom_sf"/>
</dbReference>
<evidence type="ECO:0000256" key="4">
    <source>
        <dbReference type="SAM" id="Coils"/>
    </source>
</evidence>
<dbReference type="Proteomes" id="UP001501083">
    <property type="component" value="Unassembled WGS sequence"/>
</dbReference>
<dbReference type="SMART" id="SM00100">
    <property type="entry name" value="cNMP"/>
    <property type="match status" value="1"/>
</dbReference>
<dbReference type="InterPro" id="IPR050469">
    <property type="entry name" value="Diguanylate_Cyclase"/>
</dbReference>
<keyword evidence="4" id="KW-0175">Coiled coil</keyword>
<evidence type="ECO:0000259" key="6">
    <source>
        <dbReference type="PROSITE" id="PS50887"/>
    </source>
</evidence>
<evidence type="ECO:0000256" key="1">
    <source>
        <dbReference type="ARBA" id="ARBA00004496"/>
    </source>
</evidence>
<dbReference type="Pfam" id="PF00990">
    <property type="entry name" value="GGDEF"/>
    <property type="match status" value="1"/>
</dbReference>
<organism evidence="7 8">
    <name type="scientific">Lysobacter panacisoli</name>
    <dbReference type="NCBI Taxonomy" id="1255263"/>
    <lineage>
        <taxon>Bacteria</taxon>
        <taxon>Pseudomonadati</taxon>
        <taxon>Pseudomonadota</taxon>
        <taxon>Gammaproteobacteria</taxon>
        <taxon>Lysobacterales</taxon>
        <taxon>Lysobacteraceae</taxon>
        <taxon>Lysobacter</taxon>
    </lineage>
</organism>
<evidence type="ECO:0000313" key="7">
    <source>
        <dbReference type="EMBL" id="GAA5066662.1"/>
    </source>
</evidence>
<dbReference type="CDD" id="cd00038">
    <property type="entry name" value="CAP_ED"/>
    <property type="match status" value="1"/>
</dbReference>
<dbReference type="PROSITE" id="PS50887">
    <property type="entry name" value="GGDEF"/>
    <property type="match status" value="1"/>
</dbReference>
<dbReference type="InterPro" id="IPR000595">
    <property type="entry name" value="cNMP-bd_dom"/>
</dbReference>
<feature type="domain" description="GGDEF" evidence="6">
    <location>
        <begin position="229"/>
        <end position="361"/>
    </location>
</feature>
<reference evidence="8" key="1">
    <citation type="journal article" date="2019" name="Int. J. Syst. Evol. Microbiol.">
        <title>The Global Catalogue of Microorganisms (GCM) 10K type strain sequencing project: providing services to taxonomists for standard genome sequencing and annotation.</title>
        <authorList>
            <consortium name="The Broad Institute Genomics Platform"/>
            <consortium name="The Broad Institute Genome Sequencing Center for Infectious Disease"/>
            <person name="Wu L."/>
            <person name="Ma J."/>
        </authorList>
    </citation>
    <scope>NUCLEOTIDE SEQUENCE [LARGE SCALE GENOMIC DNA]</scope>
    <source>
        <strain evidence="8">JCM 19212</strain>
    </source>
</reference>
<dbReference type="Gene3D" id="2.60.120.10">
    <property type="entry name" value="Jelly Rolls"/>
    <property type="match status" value="1"/>
</dbReference>
<comment type="catalytic activity">
    <reaction evidence="3">
        <text>2 GTP = 3',3'-c-di-GMP + 2 diphosphate</text>
        <dbReference type="Rhea" id="RHEA:24898"/>
        <dbReference type="ChEBI" id="CHEBI:33019"/>
        <dbReference type="ChEBI" id="CHEBI:37565"/>
        <dbReference type="ChEBI" id="CHEBI:58805"/>
        <dbReference type="EC" id="2.7.7.65"/>
    </reaction>
</comment>
<evidence type="ECO:0000313" key="8">
    <source>
        <dbReference type="Proteomes" id="UP001501083"/>
    </source>
</evidence>
<dbReference type="SUPFAM" id="SSF55073">
    <property type="entry name" value="Nucleotide cyclase"/>
    <property type="match status" value="1"/>
</dbReference>
<dbReference type="SUPFAM" id="SSF51206">
    <property type="entry name" value="cAMP-binding domain-like"/>
    <property type="match status" value="1"/>
</dbReference>
<dbReference type="EC" id="2.7.7.65" evidence="2"/>
<proteinExistence type="predicted"/>
<dbReference type="CDD" id="cd01949">
    <property type="entry name" value="GGDEF"/>
    <property type="match status" value="1"/>
</dbReference>
<dbReference type="Pfam" id="PF00027">
    <property type="entry name" value="cNMP_binding"/>
    <property type="match status" value="1"/>
</dbReference>
<dbReference type="InterPro" id="IPR043128">
    <property type="entry name" value="Rev_trsase/Diguanyl_cyclase"/>
</dbReference>
<evidence type="ECO:0000256" key="3">
    <source>
        <dbReference type="ARBA" id="ARBA00034247"/>
    </source>
</evidence>
<dbReference type="EMBL" id="BAABKY010000001">
    <property type="protein sequence ID" value="GAA5066662.1"/>
    <property type="molecule type" value="Genomic_DNA"/>
</dbReference>
<dbReference type="InterPro" id="IPR029787">
    <property type="entry name" value="Nucleotide_cyclase"/>
</dbReference>
<sequence>MIQVLFSSLTKDWVRWMTRDTAASVRTRDLLNPSKASSAPADVATAVLTEEEYELFAELGRPRRVEAGQLLFRRGELGTTMFVIARGVVDLDFGDDLVGKRLGPSEFFGELGLLIGDHVRSADAVAASDGLLIELRHEEFQRLVDRDPGLVSYFLRRAILRVVLNEQSLIRRLRRRNEELQSALDSLYAATHQLNQTEELIRTDELTSLYNRRGLTLHLQECRQRTVPRTMGLLLVDCDRFKQVNDDHGHLIGDRVLQGVANILRSIAGPDDLACRLGGDEFCLLVVTDQREELLRFAEFIVATAQGLMQMSHGTPLMCPLSVGACLVDPDKDWTDWYARADAALYQAKRQGGNRVQWHDTELTSA</sequence>
<gene>
    <name evidence="7" type="ORF">GCM10025759_00280</name>
</gene>
<dbReference type="PANTHER" id="PTHR45138:SF9">
    <property type="entry name" value="DIGUANYLATE CYCLASE DGCM-RELATED"/>
    <property type="match status" value="1"/>
</dbReference>
<comment type="subcellular location">
    <subcellularLocation>
        <location evidence="1">Cytoplasm</location>
    </subcellularLocation>
</comment>
<evidence type="ECO:0000256" key="2">
    <source>
        <dbReference type="ARBA" id="ARBA00012528"/>
    </source>
</evidence>
<dbReference type="NCBIfam" id="TIGR00254">
    <property type="entry name" value="GGDEF"/>
    <property type="match status" value="1"/>
</dbReference>
<keyword evidence="8" id="KW-1185">Reference proteome</keyword>
<protein>
    <recommendedName>
        <fullName evidence="2">diguanylate cyclase</fullName>
        <ecNumber evidence="2">2.7.7.65</ecNumber>
    </recommendedName>
</protein>
<dbReference type="SMART" id="SM00267">
    <property type="entry name" value="GGDEF"/>
    <property type="match status" value="1"/>
</dbReference>
<feature type="domain" description="Cyclic nucleotide-binding" evidence="5">
    <location>
        <begin position="44"/>
        <end position="144"/>
    </location>
</feature>
<name>A0ABP9KZ09_9GAMM</name>
<dbReference type="PANTHER" id="PTHR45138">
    <property type="entry name" value="REGULATORY COMPONENTS OF SENSORY TRANSDUCTION SYSTEM"/>
    <property type="match status" value="1"/>
</dbReference>
<dbReference type="PROSITE" id="PS50042">
    <property type="entry name" value="CNMP_BINDING_3"/>
    <property type="match status" value="1"/>
</dbReference>
<feature type="coiled-coil region" evidence="4">
    <location>
        <begin position="163"/>
        <end position="190"/>
    </location>
</feature>
<dbReference type="Gene3D" id="3.30.70.270">
    <property type="match status" value="1"/>
</dbReference>